<keyword evidence="1" id="KW-0812">Transmembrane</keyword>
<keyword evidence="1" id="KW-0472">Membrane</keyword>
<dbReference type="VEuPathDB" id="VectorBase:GAUT052182"/>
<dbReference type="Proteomes" id="UP000078200">
    <property type="component" value="Unassembled WGS sequence"/>
</dbReference>
<sequence>MFMNVCTLLCVYSRSDKPKSHPNLHKIWIECMFNISLSNIPLFPPFCRLIAQFGRRTLFHFRSSTSQKTCQKSLEEEDNLPIYLIFQYVSFVIETFIAFIRLLRGRRELFCQMYLFREQRYNLFSGFRPQESWQSFRTISSFPNV</sequence>
<proteinExistence type="predicted"/>
<evidence type="ECO:0000313" key="2">
    <source>
        <dbReference type="EnsemblMetazoa" id="GAUT052182-PA"/>
    </source>
</evidence>
<keyword evidence="1" id="KW-1133">Transmembrane helix</keyword>
<keyword evidence="3" id="KW-1185">Reference proteome</keyword>
<accession>A0A1A9VYX3</accession>
<name>A0A1A9VYX3_GLOAU</name>
<dbReference type="AlphaFoldDB" id="A0A1A9VYX3"/>
<reference evidence="2" key="1">
    <citation type="submission" date="2020-05" db="UniProtKB">
        <authorList>
            <consortium name="EnsemblMetazoa"/>
        </authorList>
    </citation>
    <scope>IDENTIFICATION</scope>
    <source>
        <strain evidence="2">TTRI</strain>
    </source>
</reference>
<evidence type="ECO:0000256" key="1">
    <source>
        <dbReference type="SAM" id="Phobius"/>
    </source>
</evidence>
<dbReference type="EnsemblMetazoa" id="GAUT052182-RA">
    <property type="protein sequence ID" value="GAUT052182-PA"/>
    <property type="gene ID" value="GAUT052182"/>
</dbReference>
<organism evidence="2 3">
    <name type="scientific">Glossina austeni</name>
    <name type="common">Savannah tsetse fly</name>
    <dbReference type="NCBI Taxonomy" id="7395"/>
    <lineage>
        <taxon>Eukaryota</taxon>
        <taxon>Metazoa</taxon>
        <taxon>Ecdysozoa</taxon>
        <taxon>Arthropoda</taxon>
        <taxon>Hexapoda</taxon>
        <taxon>Insecta</taxon>
        <taxon>Pterygota</taxon>
        <taxon>Neoptera</taxon>
        <taxon>Endopterygota</taxon>
        <taxon>Diptera</taxon>
        <taxon>Brachycera</taxon>
        <taxon>Muscomorpha</taxon>
        <taxon>Hippoboscoidea</taxon>
        <taxon>Glossinidae</taxon>
        <taxon>Glossina</taxon>
    </lineage>
</organism>
<protein>
    <submittedName>
        <fullName evidence="2">Uncharacterized protein</fullName>
    </submittedName>
</protein>
<evidence type="ECO:0000313" key="3">
    <source>
        <dbReference type="Proteomes" id="UP000078200"/>
    </source>
</evidence>
<feature type="transmembrane region" description="Helical" evidence="1">
    <location>
        <begin position="82"/>
        <end position="103"/>
    </location>
</feature>